<protein>
    <submittedName>
        <fullName evidence="3">Ovule protein</fullName>
    </submittedName>
</protein>
<accession>A0A0K0EZN8</accession>
<evidence type="ECO:0000313" key="2">
    <source>
        <dbReference type="Proteomes" id="UP000035680"/>
    </source>
</evidence>
<feature type="region of interest" description="Disordered" evidence="1">
    <location>
        <begin position="1"/>
        <end position="69"/>
    </location>
</feature>
<keyword evidence="2" id="KW-1185">Reference proteome</keyword>
<feature type="compositionally biased region" description="Basic and acidic residues" evidence="1">
    <location>
        <begin position="32"/>
        <end position="51"/>
    </location>
</feature>
<feature type="compositionally biased region" description="Basic residues" evidence="1">
    <location>
        <begin position="52"/>
        <end position="61"/>
    </location>
</feature>
<organism evidence="2 3">
    <name type="scientific">Strongyloides venezuelensis</name>
    <name type="common">Threadworm</name>
    <dbReference type="NCBI Taxonomy" id="75913"/>
    <lineage>
        <taxon>Eukaryota</taxon>
        <taxon>Metazoa</taxon>
        <taxon>Ecdysozoa</taxon>
        <taxon>Nematoda</taxon>
        <taxon>Chromadorea</taxon>
        <taxon>Rhabditida</taxon>
        <taxon>Tylenchina</taxon>
        <taxon>Panagrolaimomorpha</taxon>
        <taxon>Strongyloidoidea</taxon>
        <taxon>Strongyloididae</taxon>
        <taxon>Strongyloides</taxon>
    </lineage>
</organism>
<feature type="compositionally biased region" description="Polar residues" evidence="1">
    <location>
        <begin position="1"/>
        <end position="30"/>
    </location>
</feature>
<name>A0A0K0EZN8_STRVS</name>
<reference evidence="3" key="2">
    <citation type="submission" date="2015-08" db="UniProtKB">
        <authorList>
            <consortium name="WormBaseParasite"/>
        </authorList>
    </citation>
    <scope>IDENTIFICATION</scope>
</reference>
<evidence type="ECO:0000256" key="1">
    <source>
        <dbReference type="SAM" id="MobiDB-lite"/>
    </source>
</evidence>
<proteinExistence type="predicted"/>
<dbReference type="WBParaSite" id="SVE_0199800.1">
    <property type="protein sequence ID" value="SVE_0199800.1"/>
    <property type="gene ID" value="SVE_0199800"/>
</dbReference>
<dbReference type="AlphaFoldDB" id="A0A0K0EZN8"/>
<dbReference type="Proteomes" id="UP000035680">
    <property type="component" value="Unassembled WGS sequence"/>
</dbReference>
<reference evidence="2" key="1">
    <citation type="submission" date="2014-07" db="EMBL/GenBank/DDBJ databases">
        <authorList>
            <person name="Martin A.A"/>
            <person name="De Silva N."/>
        </authorList>
    </citation>
    <scope>NUCLEOTIDE SEQUENCE</scope>
</reference>
<sequence length="69" mass="8021">MLDQTSKMEQLTNSSHFSVKAQTSVETLSSVADKESQERKNIVKNVVDKVHKERGRPRKKKLENNLEFY</sequence>
<evidence type="ECO:0000313" key="3">
    <source>
        <dbReference type="WBParaSite" id="SVE_0199800.1"/>
    </source>
</evidence>